<organism evidence="1 2">
    <name type="scientific">Trifolium medium</name>
    <dbReference type="NCBI Taxonomy" id="97028"/>
    <lineage>
        <taxon>Eukaryota</taxon>
        <taxon>Viridiplantae</taxon>
        <taxon>Streptophyta</taxon>
        <taxon>Embryophyta</taxon>
        <taxon>Tracheophyta</taxon>
        <taxon>Spermatophyta</taxon>
        <taxon>Magnoliopsida</taxon>
        <taxon>eudicotyledons</taxon>
        <taxon>Gunneridae</taxon>
        <taxon>Pentapetalae</taxon>
        <taxon>rosids</taxon>
        <taxon>fabids</taxon>
        <taxon>Fabales</taxon>
        <taxon>Fabaceae</taxon>
        <taxon>Papilionoideae</taxon>
        <taxon>50 kb inversion clade</taxon>
        <taxon>NPAAA clade</taxon>
        <taxon>Hologalegina</taxon>
        <taxon>IRL clade</taxon>
        <taxon>Trifolieae</taxon>
        <taxon>Trifolium</taxon>
    </lineage>
</organism>
<accession>A0A392TJ35</accession>
<dbReference type="AlphaFoldDB" id="A0A392TJ35"/>
<feature type="non-terminal residue" evidence="1">
    <location>
        <position position="53"/>
    </location>
</feature>
<sequence length="53" mass="5836">MLKKRKEETAVIGRVAHRSIGAGHPTRVIDKDTAISLITRPIDKVIAYAPRKG</sequence>
<dbReference type="Proteomes" id="UP000265520">
    <property type="component" value="Unassembled WGS sequence"/>
</dbReference>
<name>A0A392TJ35_9FABA</name>
<evidence type="ECO:0000313" key="2">
    <source>
        <dbReference type="Proteomes" id="UP000265520"/>
    </source>
</evidence>
<comment type="caution">
    <text evidence="1">The sequence shown here is derived from an EMBL/GenBank/DDBJ whole genome shotgun (WGS) entry which is preliminary data.</text>
</comment>
<dbReference type="EMBL" id="LXQA010591391">
    <property type="protein sequence ID" value="MCI60972.1"/>
    <property type="molecule type" value="Genomic_DNA"/>
</dbReference>
<evidence type="ECO:0000313" key="1">
    <source>
        <dbReference type="EMBL" id="MCI60972.1"/>
    </source>
</evidence>
<keyword evidence="2" id="KW-1185">Reference proteome</keyword>
<reference evidence="1 2" key="1">
    <citation type="journal article" date="2018" name="Front. Plant Sci.">
        <title>Red Clover (Trifolium pratense) and Zigzag Clover (T. medium) - A Picture of Genomic Similarities and Differences.</title>
        <authorList>
            <person name="Dluhosova J."/>
            <person name="Istvanek J."/>
            <person name="Nedelnik J."/>
            <person name="Repkova J."/>
        </authorList>
    </citation>
    <scope>NUCLEOTIDE SEQUENCE [LARGE SCALE GENOMIC DNA]</scope>
    <source>
        <strain evidence="2">cv. 10/8</strain>
        <tissue evidence="1">Leaf</tissue>
    </source>
</reference>
<protein>
    <submittedName>
        <fullName evidence="1">Uncharacterized protein</fullName>
    </submittedName>
</protein>
<proteinExistence type="predicted"/>